<reference evidence="5 6" key="1">
    <citation type="submission" date="2023-03" db="EMBL/GenBank/DDBJ databases">
        <title>Paludisphaera mucosa sp. nov. a novel planctomycete from northern fen.</title>
        <authorList>
            <person name="Ivanova A."/>
        </authorList>
    </citation>
    <scope>NUCLEOTIDE SEQUENCE [LARGE SCALE GENOMIC DNA]</scope>
    <source>
        <strain evidence="5 6">Pla2</strain>
    </source>
</reference>
<dbReference type="PANTHER" id="PTHR23221">
    <property type="entry name" value="GLYCOSYLPHOSPHATIDYLINOSITOL PHOSPHOLIPASE D"/>
    <property type="match status" value="1"/>
</dbReference>
<proteinExistence type="predicted"/>
<keyword evidence="2" id="KW-0677">Repeat</keyword>
<dbReference type="SMART" id="SM00191">
    <property type="entry name" value="Int_alpha"/>
    <property type="match status" value="7"/>
</dbReference>
<keyword evidence="1" id="KW-0732">Signal</keyword>
<dbReference type="EMBL" id="JARRAG010000001">
    <property type="protein sequence ID" value="MDG3003494.1"/>
    <property type="molecule type" value="Genomic_DNA"/>
</dbReference>
<dbReference type="SUPFAM" id="SSF69318">
    <property type="entry name" value="Integrin alpha N-terminal domain"/>
    <property type="match status" value="1"/>
</dbReference>
<dbReference type="InterPro" id="IPR013519">
    <property type="entry name" value="Int_alpha_beta-p"/>
</dbReference>
<accession>A0ABT6F7I9</accession>
<dbReference type="InterPro" id="IPR028994">
    <property type="entry name" value="Integrin_alpha_N"/>
</dbReference>
<keyword evidence="6" id="KW-1185">Reference proteome</keyword>
<dbReference type="PROSITE" id="PS51470">
    <property type="entry name" value="FG_GAP"/>
    <property type="match status" value="3"/>
</dbReference>
<name>A0ABT6F7I9_9BACT</name>
<organism evidence="5 6">
    <name type="scientific">Paludisphaera mucosa</name>
    <dbReference type="NCBI Taxonomy" id="3030827"/>
    <lineage>
        <taxon>Bacteria</taxon>
        <taxon>Pseudomonadati</taxon>
        <taxon>Planctomycetota</taxon>
        <taxon>Planctomycetia</taxon>
        <taxon>Isosphaerales</taxon>
        <taxon>Isosphaeraceae</taxon>
        <taxon>Paludisphaera</taxon>
    </lineage>
</organism>
<comment type="caution">
    <text evidence="5">The sequence shown here is derived from an EMBL/GenBank/DDBJ whole genome shotgun (WGS) entry which is preliminary data.</text>
</comment>
<evidence type="ECO:0000313" key="5">
    <source>
        <dbReference type="EMBL" id="MDG3003494.1"/>
    </source>
</evidence>
<protein>
    <submittedName>
        <fullName evidence="5">Integrin alpha</fullName>
    </submittedName>
</protein>
<evidence type="ECO:0000256" key="4">
    <source>
        <dbReference type="ARBA" id="ARBA00023180"/>
    </source>
</evidence>
<dbReference type="GO" id="GO:0007229">
    <property type="term" value="P:integrin-mediated signaling pathway"/>
    <property type="evidence" value="ECO:0007669"/>
    <property type="project" value="UniProtKB-KW"/>
</dbReference>
<evidence type="ECO:0000256" key="1">
    <source>
        <dbReference type="ARBA" id="ARBA00022729"/>
    </source>
</evidence>
<dbReference type="RefSeq" id="WP_277859844.1">
    <property type="nucleotide sequence ID" value="NZ_JARRAG010000001.1"/>
</dbReference>
<sequence length="880" mass="86564">MLIGKRGPRPGASVHKPTKCLPRGEVLEAKVLLSIDLGGSAPPALPNIASANVGIAMVGTSTPLQGAGYSVANLGSVNGSGFDSYLIGAPAIDTTGSNTASAAYLVFGSQVASTTGPVTSDWLLNAPNGRVGDVAALGSNVQPNPITGTTTNAYAFNGVTFIASQQPNSQLGASVANAGIIRGTQAFLIGAPNGTQAGSTTSGTGTGRAYLVYGSSNLSTLANKTIDLDDPASAAAAGINVVTFVSSALGAQLGSSVAGIGNFLNDGSNSIALGAPSASIGGTATSGAVYVMSSNNLPASAATIDVTQIGQGGVTGLVISGPSGGSQAGFSVGGSGGDVNGDGVADLLVGAPGTGGTSGSAYLVYGGNLISQTTVTNSVRFLSLARVGTASGSTPASVAGAVVAGSTGEQLGFAVAGAGDFNNDGFGDILLGGPGFASLTGRATLIYGGANNVVSGSFTADTIPSGVSSLSLIGTATGDQAGYSLSLAAAVNSGQPNGILIGSPGYLSSRGAAYYLPGHGGLYTGTFSLSEAENTSTLAGLLLTATTPGFAVSTNAPRFGTSVSGRLIASGQSRTGDNDLLGDFVIGAPGFTVINSGNLAGAGFIVEGARIVVGIPPASNVITTTIVQIDNSTTVPFSISATTPNAMQIVVTSSTTPTGGTFNPATDIDPTTVTVNGVLFANATVAADPTNATQAIITISPRSSLNLPSGTSTLVVSGLTNATASDPNQPWIGTTTVNTGGGNNGGGTGTGGVAAPVPPGLFVPSTFVSPFGSSFVPTISALSQFNYAPIPVSVALSQYLPPAGFRQRIQAYHGMTVQGRKRTAGSDSTSGLGPWTLGSSVFSRGRFHNGQTYKWTHSGNVVPVQNKVQKFTRRNNHLPG</sequence>
<dbReference type="Proteomes" id="UP001216907">
    <property type="component" value="Unassembled WGS sequence"/>
</dbReference>
<keyword evidence="4" id="KW-0325">Glycoprotein</keyword>
<evidence type="ECO:0000256" key="3">
    <source>
        <dbReference type="ARBA" id="ARBA00022801"/>
    </source>
</evidence>
<evidence type="ECO:0000313" key="6">
    <source>
        <dbReference type="Proteomes" id="UP001216907"/>
    </source>
</evidence>
<keyword evidence="3" id="KW-0378">Hydrolase</keyword>
<dbReference type="PANTHER" id="PTHR23221:SF7">
    <property type="entry name" value="PHOSPHATIDYLINOSITOL-GLYCAN-SPECIFIC PHOSPHOLIPASE D"/>
    <property type="match status" value="1"/>
</dbReference>
<evidence type="ECO:0000256" key="2">
    <source>
        <dbReference type="ARBA" id="ARBA00022737"/>
    </source>
</evidence>
<dbReference type="Gene3D" id="2.130.10.130">
    <property type="entry name" value="Integrin alpha, N-terminal"/>
    <property type="match status" value="3"/>
</dbReference>
<dbReference type="InterPro" id="IPR013517">
    <property type="entry name" value="FG-GAP"/>
</dbReference>
<dbReference type="Pfam" id="PF01839">
    <property type="entry name" value="FG-GAP"/>
    <property type="match status" value="1"/>
</dbReference>
<gene>
    <name evidence="5" type="ORF">PZE19_06930</name>
</gene>
<keyword evidence="5" id="KW-0401">Integrin</keyword>